<dbReference type="KEGG" id="afx:JZ786_19650"/>
<organism evidence="3 4">
    <name type="scientific">Alicyclobacillus mengziensis</name>
    <dbReference type="NCBI Taxonomy" id="2931921"/>
    <lineage>
        <taxon>Bacteria</taxon>
        <taxon>Bacillati</taxon>
        <taxon>Bacillota</taxon>
        <taxon>Bacilli</taxon>
        <taxon>Bacillales</taxon>
        <taxon>Alicyclobacillaceae</taxon>
        <taxon>Alicyclobacillus</taxon>
    </lineage>
</organism>
<dbReference type="RefSeq" id="WP_206656006.1">
    <property type="nucleotide sequence ID" value="NZ_CP071182.1"/>
</dbReference>
<dbReference type="AlphaFoldDB" id="A0A9X7VX07"/>
<dbReference type="Gene3D" id="1.10.150.130">
    <property type="match status" value="1"/>
</dbReference>
<evidence type="ECO:0008006" key="5">
    <source>
        <dbReference type="Google" id="ProtNLM"/>
    </source>
</evidence>
<dbReference type="Proteomes" id="UP000663505">
    <property type="component" value="Chromosome"/>
</dbReference>
<dbReference type="InterPro" id="IPR010998">
    <property type="entry name" value="Integrase_recombinase_N"/>
</dbReference>
<evidence type="ECO:0000313" key="3">
    <source>
        <dbReference type="EMBL" id="QSO46641.1"/>
    </source>
</evidence>
<evidence type="ECO:0000313" key="4">
    <source>
        <dbReference type="Proteomes" id="UP000663505"/>
    </source>
</evidence>
<proteinExistence type="predicted"/>
<evidence type="ECO:0000256" key="1">
    <source>
        <dbReference type="ARBA" id="ARBA00023125"/>
    </source>
</evidence>
<dbReference type="GO" id="GO:0003677">
    <property type="term" value="F:DNA binding"/>
    <property type="evidence" value="ECO:0007669"/>
    <property type="project" value="UniProtKB-KW"/>
</dbReference>
<gene>
    <name evidence="3" type="ORF">JZ786_19650</name>
</gene>
<feature type="region of interest" description="Disordered" evidence="2">
    <location>
        <begin position="1"/>
        <end position="21"/>
    </location>
</feature>
<feature type="compositionally biased region" description="Low complexity" evidence="2">
    <location>
        <begin position="8"/>
        <end position="18"/>
    </location>
</feature>
<reference evidence="3 4" key="1">
    <citation type="submission" date="2021-02" db="EMBL/GenBank/DDBJ databases">
        <title>Alicyclobacillus curvatus sp. nov. and Alicyclobacillus mengziensis sp. nov., two acidophilic bacteria isolated from acid mine drainage.</title>
        <authorList>
            <person name="Huang Y."/>
        </authorList>
    </citation>
    <scope>NUCLEOTIDE SEQUENCE [LARGE SCALE GENOMIC DNA]</scope>
    <source>
        <strain evidence="3 4">S30H14</strain>
    </source>
</reference>
<keyword evidence="1" id="KW-0238">DNA-binding</keyword>
<dbReference type="EMBL" id="CP071182">
    <property type="protein sequence ID" value="QSO46641.1"/>
    <property type="molecule type" value="Genomic_DNA"/>
</dbReference>
<evidence type="ECO:0000256" key="2">
    <source>
        <dbReference type="SAM" id="MobiDB-lite"/>
    </source>
</evidence>
<keyword evidence="4" id="KW-1185">Reference proteome</keyword>
<name>A0A9X7VX07_9BACL</name>
<protein>
    <recommendedName>
        <fullName evidence="5">Core-binding (CB) domain-containing protein</fullName>
    </recommendedName>
</protein>
<accession>A0A9X7VX07</accession>
<sequence>MPKRRKNTVNTTNEGGNVKSKGLSLSEAKSLFLKDIRLLSPETQRWHRENLTAVEKALVRQDIDVCDVSSFTVALLKEHVVFYMFEEMHLKPNTINGRVRSVRALLKFFHHEGHIQTNFGA</sequence>